<gene>
    <name evidence="5" type="ORF">CEPIT_LOCUS3627</name>
    <name evidence="6" type="ORF">CEPIT_LOCUS38620</name>
</gene>
<comment type="caution">
    <text evidence="5">The sequence shown here is derived from an EMBL/GenBank/DDBJ whole genome shotgun (WGS) entry which is preliminary data.</text>
</comment>
<organism evidence="5 7">
    <name type="scientific">Cuscuta epithymum</name>
    <dbReference type="NCBI Taxonomy" id="186058"/>
    <lineage>
        <taxon>Eukaryota</taxon>
        <taxon>Viridiplantae</taxon>
        <taxon>Streptophyta</taxon>
        <taxon>Embryophyta</taxon>
        <taxon>Tracheophyta</taxon>
        <taxon>Spermatophyta</taxon>
        <taxon>Magnoliopsida</taxon>
        <taxon>eudicotyledons</taxon>
        <taxon>Gunneridae</taxon>
        <taxon>Pentapetalae</taxon>
        <taxon>asterids</taxon>
        <taxon>lamiids</taxon>
        <taxon>Solanales</taxon>
        <taxon>Convolvulaceae</taxon>
        <taxon>Cuscuteae</taxon>
        <taxon>Cuscuta</taxon>
        <taxon>Cuscuta subgen. Cuscuta</taxon>
    </lineage>
</organism>
<keyword evidence="2 3" id="KW-0175">Coiled coil</keyword>
<sequence>MSTKSKSTLLETPKSKPSVVTARPSRVSRVGATAKSDTSGTPTHLQAPRSSFADKSADKSPGSVTSRPTIDRRSPKLSVTPPDKKATRILKPSSELQAELTVVQEDLKKTKESLASIEKEKVKALDDLKEAQRKEEEACEKLKEALMAQKLAEESSEIEKFRAIEIEQAGIEATRRKEEEWKKEIEVLKSQHANDLSSLLSVTQELQRVKEELAMTSDAKNQALNHADEATKIAEAHVKKAESLSAEVVRLKSILESSLSAEADEKNELLAELDLEIETLKTELEKSKRVEERLMEREALLEKLNTELQAANKAESCAQNLVKEWKKMVEELEAEAAEAHRLETSASESLETIMKQLEDKNDSLHDAESEIESLKEKAGLLEISIGRQRGELEESSRLLKIAKNEAADMAKKVESLISEIETIKDEKFQALNNEKLAADSVQKLLEEKSKLLDELENARDEEEKSKKAMESLASALHEVSSEAREAKERLLSREIEHENYESQIEDLNLVLKATNEKYENMLDHAKQEINILISAIEKSKLDYQNLKAEFEERETDLINSLKTTNEKSSSLEREINRLENLLKETQAEVSSSKDEETHLKNSLRETESEVDYLKEVLGEAKAESMKLKEALMDKENEMQSIMHENDEFRSREANYLKQNEELTKQLEEALAKKVADEENEELTDSEKDYDVLPKVVEFSEQNGGREENPKIEEISHQSEHFVIKEAENGVGRADETDKESVHGEKDDADSVEADFKMWESCKIEDKDFSPEKGEETESKEAEESENGDHQNGLSSIENHDDALLLKQQSQKKKKVFLGKFGNMLLKKKSTGNPKQ</sequence>
<dbReference type="AlphaFoldDB" id="A0AAV0C7N7"/>
<reference evidence="5" key="1">
    <citation type="submission" date="2022-07" db="EMBL/GenBank/DDBJ databases">
        <authorList>
            <person name="Macas J."/>
            <person name="Novak P."/>
            <person name="Neumann P."/>
        </authorList>
    </citation>
    <scope>NUCLEOTIDE SEQUENCE</scope>
</reference>
<feature type="region of interest" description="Disordered" evidence="4">
    <location>
        <begin position="673"/>
        <end position="807"/>
    </location>
</feature>
<evidence type="ECO:0000256" key="1">
    <source>
        <dbReference type="ARBA" id="ARBA00005485"/>
    </source>
</evidence>
<evidence type="ECO:0000256" key="2">
    <source>
        <dbReference type="ARBA" id="ARBA00023054"/>
    </source>
</evidence>
<feature type="compositionally biased region" description="Basic and acidic residues" evidence="4">
    <location>
        <begin position="703"/>
        <end position="745"/>
    </location>
</feature>
<dbReference type="Pfam" id="PF05701">
    <property type="entry name" value="WEMBL"/>
    <property type="match status" value="1"/>
</dbReference>
<keyword evidence="7" id="KW-1185">Reference proteome</keyword>
<name>A0AAV0C7N7_9ASTE</name>
<evidence type="ECO:0000256" key="3">
    <source>
        <dbReference type="SAM" id="Coils"/>
    </source>
</evidence>
<dbReference type="PANTHER" id="PTHR23160:SF20">
    <property type="entry name" value="OS02G0439200 PROTEIN"/>
    <property type="match status" value="1"/>
</dbReference>
<proteinExistence type="inferred from homology"/>
<dbReference type="EMBL" id="CAMAPF010001027">
    <property type="protein sequence ID" value="CAH9140779.1"/>
    <property type="molecule type" value="Genomic_DNA"/>
</dbReference>
<feature type="compositionally biased region" description="Polar residues" evidence="4">
    <location>
        <begin position="1"/>
        <end position="10"/>
    </location>
</feature>
<feature type="compositionally biased region" description="Polar residues" evidence="4">
    <location>
        <begin position="35"/>
        <end position="44"/>
    </location>
</feature>
<dbReference type="GO" id="GO:0007131">
    <property type="term" value="P:reciprocal meiotic recombination"/>
    <property type="evidence" value="ECO:0007669"/>
    <property type="project" value="TreeGrafter"/>
</dbReference>
<feature type="compositionally biased region" description="Basic and acidic residues" evidence="4">
    <location>
        <begin position="753"/>
        <end position="781"/>
    </location>
</feature>
<evidence type="ECO:0000313" key="5">
    <source>
        <dbReference type="EMBL" id="CAH9070852.1"/>
    </source>
</evidence>
<accession>A0AAV0C7N7</accession>
<evidence type="ECO:0000256" key="4">
    <source>
        <dbReference type="SAM" id="MobiDB-lite"/>
    </source>
</evidence>
<dbReference type="EMBL" id="CAMAPF010000018">
    <property type="protein sequence ID" value="CAH9070852.1"/>
    <property type="molecule type" value="Genomic_DNA"/>
</dbReference>
<feature type="coiled-coil region" evidence="3">
    <location>
        <begin position="93"/>
        <end position="191"/>
    </location>
</feature>
<evidence type="ECO:0008006" key="8">
    <source>
        <dbReference type="Google" id="ProtNLM"/>
    </source>
</evidence>
<evidence type="ECO:0000313" key="7">
    <source>
        <dbReference type="Proteomes" id="UP001152523"/>
    </source>
</evidence>
<feature type="region of interest" description="Disordered" evidence="4">
    <location>
        <begin position="1"/>
        <end position="89"/>
    </location>
</feature>
<dbReference type="InterPro" id="IPR008545">
    <property type="entry name" value="Web"/>
</dbReference>
<evidence type="ECO:0000313" key="6">
    <source>
        <dbReference type="EMBL" id="CAH9140779.1"/>
    </source>
</evidence>
<dbReference type="Proteomes" id="UP001152523">
    <property type="component" value="Unassembled WGS sequence"/>
</dbReference>
<comment type="similarity">
    <text evidence="1">Belongs to the WEB family.</text>
</comment>
<dbReference type="PANTHER" id="PTHR23160">
    <property type="entry name" value="SYNAPTONEMAL COMPLEX PROTEIN-RELATED"/>
    <property type="match status" value="1"/>
</dbReference>
<protein>
    <recommendedName>
        <fullName evidence="8">WEB family protein</fullName>
    </recommendedName>
</protein>